<keyword evidence="3" id="KW-1185">Reference proteome</keyword>
<organism evidence="2 3">
    <name type="scientific">Psychrobacillus mangrovi</name>
    <dbReference type="NCBI Taxonomy" id="3117745"/>
    <lineage>
        <taxon>Bacteria</taxon>
        <taxon>Bacillati</taxon>
        <taxon>Bacillota</taxon>
        <taxon>Bacilli</taxon>
        <taxon>Bacillales</taxon>
        <taxon>Bacillaceae</taxon>
        <taxon>Psychrobacillus</taxon>
    </lineage>
</organism>
<dbReference type="RefSeq" id="WP_336496576.1">
    <property type="nucleotide sequence ID" value="NZ_JBAWSY010000002.1"/>
</dbReference>
<accession>A0ABU8F1Y7</accession>
<feature type="region of interest" description="Disordered" evidence="1">
    <location>
        <begin position="1"/>
        <end position="23"/>
    </location>
</feature>
<reference evidence="2 3" key="1">
    <citation type="submission" date="2024-01" db="EMBL/GenBank/DDBJ databases">
        <title>Seven novel Bacillus-like species.</title>
        <authorList>
            <person name="Liu G."/>
        </authorList>
    </citation>
    <scope>NUCLEOTIDE SEQUENCE [LARGE SCALE GENOMIC DNA]</scope>
    <source>
        <strain evidence="2 3">FJAT-51614</strain>
    </source>
</reference>
<dbReference type="Proteomes" id="UP001364890">
    <property type="component" value="Unassembled WGS sequence"/>
</dbReference>
<protein>
    <submittedName>
        <fullName evidence="2">Uncharacterized protein</fullName>
    </submittedName>
</protein>
<feature type="compositionally biased region" description="Basic and acidic residues" evidence="1">
    <location>
        <begin position="12"/>
        <end position="23"/>
    </location>
</feature>
<proteinExistence type="predicted"/>
<comment type="caution">
    <text evidence="2">The sequence shown here is derived from an EMBL/GenBank/DDBJ whole genome shotgun (WGS) entry which is preliminary data.</text>
</comment>
<evidence type="ECO:0000256" key="1">
    <source>
        <dbReference type="SAM" id="MobiDB-lite"/>
    </source>
</evidence>
<feature type="compositionally biased region" description="Polar residues" evidence="1">
    <location>
        <begin position="1"/>
        <end position="10"/>
    </location>
</feature>
<dbReference type="EMBL" id="JBAWSY010000002">
    <property type="protein sequence ID" value="MEI4769027.1"/>
    <property type="molecule type" value="Genomic_DNA"/>
</dbReference>
<gene>
    <name evidence="2" type="ORF">WAX74_05050</name>
</gene>
<name>A0ABU8F1Y7_9BACI</name>
<evidence type="ECO:0000313" key="2">
    <source>
        <dbReference type="EMBL" id="MEI4769027.1"/>
    </source>
</evidence>
<evidence type="ECO:0000313" key="3">
    <source>
        <dbReference type="Proteomes" id="UP001364890"/>
    </source>
</evidence>
<sequence>MTRKSGNQHVEATPHFDGEKENILNDPTASAATKVGIQVNAREEFAQERNPFNYLPKYDKDMKEFEKLTRGNKVEE</sequence>